<reference evidence="12 13" key="1">
    <citation type="submission" date="2017-05" db="EMBL/GenBank/DDBJ databases">
        <title>Draft genome sequence of Elsinoe australis.</title>
        <authorList>
            <person name="Cheng Q."/>
        </authorList>
    </citation>
    <scope>NUCLEOTIDE SEQUENCE [LARGE SCALE GENOMIC DNA]</scope>
    <source>
        <strain evidence="12 13">NL1</strain>
    </source>
</reference>
<evidence type="ECO:0000256" key="8">
    <source>
        <dbReference type="SAM" id="MobiDB-lite"/>
    </source>
</evidence>
<dbReference type="InterPro" id="IPR018805">
    <property type="entry name" value="YJL171C/Tos1_C"/>
</dbReference>
<evidence type="ECO:0000313" key="12">
    <source>
        <dbReference type="EMBL" id="PSK60521.1"/>
    </source>
</evidence>
<comment type="caution">
    <text evidence="12">The sequence shown here is derived from an EMBL/GenBank/DDBJ whole genome shotgun (WGS) entry which is preliminary data.</text>
</comment>
<dbReference type="EMBL" id="NHZQ01000003">
    <property type="protein sequence ID" value="PSK60521.1"/>
    <property type="molecule type" value="Genomic_DNA"/>
</dbReference>
<keyword evidence="6" id="KW-0326">Glycosidase</keyword>
<accession>A0A2P8AJ92</accession>
<proteinExistence type="inferred from homology"/>
<evidence type="ECO:0000256" key="6">
    <source>
        <dbReference type="ARBA" id="ARBA00023295"/>
    </source>
</evidence>
<gene>
    <name evidence="12" type="ORF">B9Z65_671</name>
</gene>
<comment type="similarity">
    <text evidence="2">Belongs to the PGA52 family.</text>
</comment>
<evidence type="ECO:0000256" key="3">
    <source>
        <dbReference type="ARBA" id="ARBA00012780"/>
    </source>
</evidence>
<dbReference type="AlphaFoldDB" id="A0A2P8AJ92"/>
<feature type="domain" description="Cell wall protein YJL171C/Tos1 C-terminal" evidence="10">
    <location>
        <begin position="201"/>
        <end position="418"/>
    </location>
</feature>
<dbReference type="GO" id="GO:0042973">
    <property type="term" value="F:glucan endo-1,3-beta-D-glucosidase activity"/>
    <property type="evidence" value="ECO:0007669"/>
    <property type="project" value="UniProtKB-EC"/>
</dbReference>
<keyword evidence="5" id="KW-0378">Hydrolase</keyword>
<dbReference type="OrthoDB" id="118256at2759"/>
<organism evidence="12 13">
    <name type="scientific">Elsinoe australis</name>
    <dbReference type="NCBI Taxonomy" id="40998"/>
    <lineage>
        <taxon>Eukaryota</taxon>
        <taxon>Fungi</taxon>
        <taxon>Dikarya</taxon>
        <taxon>Ascomycota</taxon>
        <taxon>Pezizomycotina</taxon>
        <taxon>Dothideomycetes</taxon>
        <taxon>Dothideomycetidae</taxon>
        <taxon>Myriangiales</taxon>
        <taxon>Elsinoaceae</taxon>
        <taxon>Elsinoe</taxon>
    </lineage>
</organism>
<feature type="region of interest" description="Disordered" evidence="8">
    <location>
        <begin position="160"/>
        <end position="187"/>
    </location>
</feature>
<feature type="domain" description="Cell wall protein YJL171C/Tos1 N-terminal" evidence="11">
    <location>
        <begin position="41"/>
        <end position="99"/>
    </location>
</feature>
<evidence type="ECO:0000256" key="1">
    <source>
        <dbReference type="ARBA" id="ARBA00000382"/>
    </source>
</evidence>
<keyword evidence="13" id="KW-1185">Reference proteome</keyword>
<feature type="region of interest" description="Disordered" evidence="8">
    <location>
        <begin position="100"/>
        <end position="129"/>
    </location>
</feature>
<dbReference type="GO" id="GO:0071555">
    <property type="term" value="P:cell wall organization"/>
    <property type="evidence" value="ECO:0007669"/>
    <property type="project" value="UniProtKB-KW"/>
</dbReference>
<dbReference type="Pfam" id="PF10290">
    <property type="entry name" value="YJL171C_Tos1_N"/>
    <property type="match status" value="1"/>
</dbReference>
<feature type="compositionally biased region" description="Low complexity" evidence="8">
    <location>
        <begin position="168"/>
        <end position="187"/>
    </location>
</feature>
<sequence length="444" mass="46499">MKNTIVAALAASITGVTAWGDASLAQDTNGNNYRNAVKGMTIDNVAGSGTYPRVDFMDPATGQCSQTPQGYSGPLGPLADEISAHIRGPANLKRFAVYTAQPPKKKRSESSHLRKHRRHAHGKRHEELKKRGCGDIVTATMPGSGAVFSFTWTEGCAGAAAPTPAPEAPAAAAPAPAAASPSPAPEAKVASYSSSDNFISGSWSRVGFYDAAAQKKEGVTFLNNKGAEGISGGWTMALGNSLSYASADGCNPAENDTILADTTIASVEEFSIWSDQVCGPNGGDCGYYRPDTVAHHGFGGVQKAFVFEFTMPHRPQDPAGPAQDMPAIWFLNAQNPRTSQYGPVTCKPWPGSGEADVFETLAPGEKRAIAAIHGNTGFQAGNVDYFDRPTDAPIIFAAVFMDSKLHLKVLDSFDFGAGSGPSMIDQVRSSTVSGAVDVSIASVY</sequence>
<keyword evidence="4 9" id="KW-0732">Signal</keyword>
<feature type="compositionally biased region" description="Basic residues" evidence="8">
    <location>
        <begin position="103"/>
        <end position="123"/>
    </location>
</feature>
<dbReference type="GO" id="GO:0009277">
    <property type="term" value="C:fungal-type cell wall"/>
    <property type="evidence" value="ECO:0007669"/>
    <property type="project" value="TreeGrafter"/>
</dbReference>
<evidence type="ECO:0000259" key="11">
    <source>
        <dbReference type="Pfam" id="PF10290"/>
    </source>
</evidence>
<evidence type="ECO:0000256" key="5">
    <source>
        <dbReference type="ARBA" id="ARBA00022801"/>
    </source>
</evidence>
<dbReference type="EC" id="3.2.1.39" evidence="3"/>
<dbReference type="Pfam" id="PF10287">
    <property type="entry name" value="YJL171C_Tos1_C"/>
    <property type="match status" value="1"/>
</dbReference>
<protein>
    <recommendedName>
        <fullName evidence="3">glucan endo-1,3-beta-D-glucosidase</fullName>
        <ecNumber evidence="3">3.2.1.39</ecNumber>
    </recommendedName>
</protein>
<evidence type="ECO:0000256" key="2">
    <source>
        <dbReference type="ARBA" id="ARBA00006055"/>
    </source>
</evidence>
<evidence type="ECO:0000256" key="4">
    <source>
        <dbReference type="ARBA" id="ARBA00022729"/>
    </source>
</evidence>
<evidence type="ECO:0000259" key="10">
    <source>
        <dbReference type="Pfam" id="PF10287"/>
    </source>
</evidence>
<evidence type="ECO:0000256" key="9">
    <source>
        <dbReference type="SAM" id="SignalP"/>
    </source>
</evidence>
<keyword evidence="7" id="KW-0961">Cell wall biogenesis/degradation</keyword>
<dbReference type="STRING" id="40998.A0A2P8AJ92"/>
<evidence type="ECO:0000313" key="13">
    <source>
        <dbReference type="Proteomes" id="UP000243723"/>
    </source>
</evidence>
<feature type="chain" id="PRO_5015104197" description="glucan endo-1,3-beta-D-glucosidase" evidence="9">
    <location>
        <begin position="19"/>
        <end position="444"/>
    </location>
</feature>
<dbReference type="InterPro" id="IPR018807">
    <property type="entry name" value="YJL171C/Tos1_N"/>
</dbReference>
<name>A0A2P8AJ92_9PEZI</name>
<feature type="signal peptide" evidence="9">
    <location>
        <begin position="1"/>
        <end position="18"/>
    </location>
</feature>
<dbReference type="Proteomes" id="UP000243723">
    <property type="component" value="Unassembled WGS sequence"/>
</dbReference>
<evidence type="ECO:0000256" key="7">
    <source>
        <dbReference type="ARBA" id="ARBA00023316"/>
    </source>
</evidence>
<dbReference type="PANTHER" id="PTHR31737">
    <property type="entry name" value="PROTEIN TOS1"/>
    <property type="match status" value="1"/>
</dbReference>
<dbReference type="PANTHER" id="PTHR31737:SF2">
    <property type="entry name" value="PROTEIN TOS1"/>
    <property type="match status" value="1"/>
</dbReference>
<comment type="catalytic activity">
    <reaction evidence="1">
        <text>Hydrolysis of (1-&gt;3)-beta-D-glucosidic linkages in (1-&gt;3)-beta-D-glucans.</text>
        <dbReference type="EC" id="3.2.1.39"/>
    </reaction>
</comment>